<proteinExistence type="predicted"/>
<comment type="caution">
    <text evidence="2">The sequence shown here is derived from an EMBL/GenBank/DDBJ whole genome shotgun (WGS) entry which is preliminary data.</text>
</comment>
<organism evidence="2 3">
    <name type="scientific">Pycnoporus cinnabarinus</name>
    <name type="common">Cinnabar-red polypore</name>
    <name type="synonym">Trametes cinnabarina</name>
    <dbReference type="NCBI Taxonomy" id="5643"/>
    <lineage>
        <taxon>Eukaryota</taxon>
        <taxon>Fungi</taxon>
        <taxon>Dikarya</taxon>
        <taxon>Basidiomycota</taxon>
        <taxon>Agaricomycotina</taxon>
        <taxon>Agaricomycetes</taxon>
        <taxon>Polyporales</taxon>
        <taxon>Polyporaceae</taxon>
        <taxon>Trametes</taxon>
    </lineage>
</organism>
<evidence type="ECO:0000313" key="2">
    <source>
        <dbReference type="EMBL" id="CDO73337.1"/>
    </source>
</evidence>
<sequence>MTGTLALMPQVPPTGLPCEFQELRKPSIRSNIQTRPAGPRQRRTQSDLNDIRLRRVSAAVACSPSKHSQETPHVLPKPRRPPTRVTSAPSSIALSSTADSSPLAPPDQAPSFVMTATMTLPSPAQMRVSTSTPQFLIQQTHGPPTYFLHRFPSIPVDSNSSTLQLKQKRSFKAAMRSPPPLPTSPVMPTLPSAEVGRSSETADATADATATPVMPLNHPTRPTLDSSDPLQPVEVLASRPVSQDAEETIRQLEQLAAELKQMGPGVLAATKQRRSRVPSQRRRRDVLSKSAGAAYASKGILPNRRLSVPRIVVTNPSSENLVAEPECDTPGVGTPDSDGGSGDVTEEELWVEAYGGWGMSEKGKWKASDFDEDEDEDFHDSTSASNMHVPRQERPATSIAAESEQAFYIYESIGAPEFLVGSSTSLVARATTGFHSRRQAASAKNRSATVRRRRRRPTALVLATPEQAEWFADIVLGSAPPAVPRLPQTPKHYERPSTAPGHGMSPQSLPPPSPPPLTPRRAMSSDVSDPFHAISPLVPSTNTVHDRRSEPFDVAIPRASSTYETSAQGRQAPSWMSLARKDVPAPSSEPNSPRPGARPRLKSIKGLFKHFSK</sequence>
<gene>
    <name evidence="2" type="ORF">BN946_scf185008.g100</name>
</gene>
<feature type="compositionally biased region" description="Pro residues" evidence="1">
    <location>
        <begin position="508"/>
        <end position="518"/>
    </location>
</feature>
<feature type="compositionally biased region" description="Polar residues" evidence="1">
    <location>
        <begin position="559"/>
        <end position="571"/>
    </location>
</feature>
<accession>A0A060SFS7</accession>
<feature type="compositionally biased region" description="Low complexity" evidence="1">
    <location>
        <begin position="90"/>
        <end position="101"/>
    </location>
</feature>
<evidence type="ECO:0000256" key="1">
    <source>
        <dbReference type="SAM" id="MobiDB-lite"/>
    </source>
</evidence>
<name>A0A060SFS7_PYCCI</name>
<feature type="region of interest" description="Disordered" evidence="1">
    <location>
        <begin position="482"/>
        <end position="613"/>
    </location>
</feature>
<feature type="compositionally biased region" description="Low complexity" evidence="1">
    <location>
        <begin position="201"/>
        <end position="211"/>
    </location>
</feature>
<dbReference type="OMA" id="AQMPRMS"/>
<evidence type="ECO:0000313" key="3">
    <source>
        <dbReference type="Proteomes" id="UP000029665"/>
    </source>
</evidence>
<feature type="region of interest" description="Disordered" evidence="1">
    <location>
        <begin position="321"/>
        <end position="343"/>
    </location>
</feature>
<feature type="region of interest" description="Disordered" evidence="1">
    <location>
        <begin position="368"/>
        <end position="393"/>
    </location>
</feature>
<feature type="compositionally biased region" description="Basic residues" evidence="1">
    <location>
        <begin position="271"/>
        <end position="284"/>
    </location>
</feature>
<feature type="region of interest" description="Disordered" evidence="1">
    <location>
        <begin position="25"/>
        <end position="110"/>
    </location>
</feature>
<keyword evidence="3" id="KW-1185">Reference proteome</keyword>
<dbReference type="AlphaFoldDB" id="A0A060SFS7"/>
<feature type="compositionally biased region" description="Basic residues" evidence="1">
    <location>
        <begin position="597"/>
        <end position="613"/>
    </location>
</feature>
<reference evidence="2" key="1">
    <citation type="submission" date="2014-01" db="EMBL/GenBank/DDBJ databases">
        <title>The genome of the white-rot fungus Pycnoporus cinnabarinus: a basidiomycete model with a versatile arsenal for lignocellulosic biomass breakdown.</title>
        <authorList>
            <person name="Levasseur A."/>
            <person name="Lomascolo A."/>
            <person name="Ruiz-Duenas F.J."/>
            <person name="Uzan E."/>
            <person name="Piumi F."/>
            <person name="Kues U."/>
            <person name="Ram A.F.J."/>
            <person name="Murat C."/>
            <person name="Haon M."/>
            <person name="Benoit I."/>
            <person name="Arfi Y."/>
            <person name="Chevret D."/>
            <person name="Drula E."/>
            <person name="Kwon M.J."/>
            <person name="Gouret P."/>
            <person name="Lesage-Meessen L."/>
            <person name="Lombard V."/>
            <person name="Mariette J."/>
            <person name="Noirot C."/>
            <person name="Park J."/>
            <person name="Patyshakuliyeva A."/>
            <person name="Wieneger R.A.B."/>
            <person name="Wosten H.A.B."/>
            <person name="Martin F."/>
            <person name="Coutinho P.M."/>
            <person name="de Vries R."/>
            <person name="Martinez A.T."/>
            <person name="Klopp C."/>
            <person name="Pontarotti P."/>
            <person name="Henrissat B."/>
            <person name="Record E."/>
        </authorList>
    </citation>
    <scope>NUCLEOTIDE SEQUENCE [LARGE SCALE GENOMIC DNA]</scope>
    <source>
        <strain evidence="2">BRFM137</strain>
    </source>
</reference>
<dbReference type="EMBL" id="CCBP010000120">
    <property type="protein sequence ID" value="CDO73337.1"/>
    <property type="molecule type" value="Genomic_DNA"/>
</dbReference>
<dbReference type="Proteomes" id="UP000029665">
    <property type="component" value="Unassembled WGS sequence"/>
</dbReference>
<dbReference type="OrthoDB" id="3254051at2759"/>
<dbReference type="HOGENOM" id="CLU_445590_0_0_1"/>
<feature type="region of interest" description="Disordered" evidence="1">
    <location>
        <begin position="437"/>
        <end position="458"/>
    </location>
</feature>
<protein>
    <submittedName>
        <fullName evidence="2">Uncharacterized protein</fullName>
    </submittedName>
</protein>
<feature type="region of interest" description="Disordered" evidence="1">
    <location>
        <begin position="267"/>
        <end position="291"/>
    </location>
</feature>
<feature type="region of interest" description="Disordered" evidence="1">
    <location>
        <begin position="173"/>
        <end position="229"/>
    </location>
</feature>